<dbReference type="KEGG" id="peh:Spb1_27810"/>
<accession>A0A518GQF5</accession>
<dbReference type="RefSeq" id="WP_145300841.1">
    <property type="nucleotide sequence ID" value="NZ_CP036299.1"/>
</dbReference>
<evidence type="ECO:0000313" key="2">
    <source>
        <dbReference type="EMBL" id="QDV30846.1"/>
    </source>
</evidence>
<reference evidence="2 3" key="1">
    <citation type="submission" date="2019-02" db="EMBL/GenBank/DDBJ databases">
        <title>Deep-cultivation of Planctomycetes and their phenomic and genomic characterization uncovers novel biology.</title>
        <authorList>
            <person name="Wiegand S."/>
            <person name="Jogler M."/>
            <person name="Boedeker C."/>
            <person name="Pinto D."/>
            <person name="Vollmers J."/>
            <person name="Rivas-Marin E."/>
            <person name="Kohn T."/>
            <person name="Peeters S.H."/>
            <person name="Heuer A."/>
            <person name="Rast P."/>
            <person name="Oberbeckmann S."/>
            <person name="Bunk B."/>
            <person name="Jeske O."/>
            <person name="Meyerdierks A."/>
            <person name="Storesund J.E."/>
            <person name="Kallscheuer N."/>
            <person name="Luecker S."/>
            <person name="Lage O.M."/>
            <person name="Pohl T."/>
            <person name="Merkel B.J."/>
            <person name="Hornburger P."/>
            <person name="Mueller R.-W."/>
            <person name="Bruemmer F."/>
            <person name="Labrenz M."/>
            <person name="Spormann A.M."/>
            <person name="Op den Camp H."/>
            <person name="Overmann J."/>
            <person name="Amann R."/>
            <person name="Jetten M.S.M."/>
            <person name="Mascher T."/>
            <person name="Medema M.H."/>
            <person name="Devos D.P."/>
            <person name="Kaster A.-K."/>
            <person name="Ovreas L."/>
            <person name="Rohde M."/>
            <person name="Galperin M.Y."/>
            <person name="Jogler C."/>
        </authorList>
    </citation>
    <scope>NUCLEOTIDE SEQUENCE [LARGE SCALE GENOMIC DNA]</scope>
    <source>
        <strain evidence="2 3">Spb1</strain>
    </source>
</reference>
<evidence type="ECO:0000313" key="3">
    <source>
        <dbReference type="Proteomes" id="UP000315349"/>
    </source>
</evidence>
<keyword evidence="3" id="KW-1185">Reference proteome</keyword>
<organism evidence="2 3">
    <name type="scientific">Planctopirus ephydatiae</name>
    <dbReference type="NCBI Taxonomy" id="2528019"/>
    <lineage>
        <taxon>Bacteria</taxon>
        <taxon>Pseudomonadati</taxon>
        <taxon>Planctomycetota</taxon>
        <taxon>Planctomycetia</taxon>
        <taxon>Planctomycetales</taxon>
        <taxon>Planctomycetaceae</taxon>
        <taxon>Planctopirus</taxon>
    </lineage>
</organism>
<protein>
    <submittedName>
        <fullName evidence="2">Uncharacterized protein</fullName>
    </submittedName>
</protein>
<evidence type="ECO:0000256" key="1">
    <source>
        <dbReference type="SAM" id="Phobius"/>
    </source>
</evidence>
<dbReference type="Proteomes" id="UP000315349">
    <property type="component" value="Chromosome"/>
</dbReference>
<gene>
    <name evidence="2" type="ORF">Spb1_27810</name>
</gene>
<feature type="transmembrane region" description="Helical" evidence="1">
    <location>
        <begin position="20"/>
        <end position="43"/>
    </location>
</feature>
<dbReference type="EMBL" id="CP036299">
    <property type="protein sequence ID" value="QDV30846.1"/>
    <property type="molecule type" value="Genomic_DNA"/>
</dbReference>
<proteinExistence type="predicted"/>
<sequence length="209" mass="23784">MFISLRRGRNPPAIVSRRLVIILVVTICCGLGLRVIQIEFLNWQRRLAMESWRLKYRTVDCSGHAEEFAGVVHTDIDSLDQTLLPRTESGDTVIGYEGGNVIVQGVVDYDPHLGYRLRLNDGTFVRPAGSTNECKRLAGYMGVDRLRLEGCLLRKWYPEWGTREMTLWQRMLIGGRVNMHWHPSGYCYFLKDWNVVPLAEDAGLAGDGD</sequence>
<keyword evidence="1" id="KW-0812">Transmembrane</keyword>
<keyword evidence="1" id="KW-0472">Membrane</keyword>
<dbReference type="AlphaFoldDB" id="A0A518GQF5"/>
<keyword evidence="1" id="KW-1133">Transmembrane helix</keyword>
<name>A0A518GQF5_9PLAN</name>
<dbReference type="OrthoDB" id="212211at2"/>